<comment type="function">
    <text evidence="12">Transport of potassium into the cell. Likely operates as a K(+):H(+) symporter.</text>
</comment>
<evidence type="ECO:0000256" key="10">
    <source>
        <dbReference type="ARBA" id="ARBA00023065"/>
    </source>
</evidence>
<evidence type="ECO:0000256" key="3">
    <source>
        <dbReference type="ARBA" id="ARBA00022448"/>
    </source>
</evidence>
<evidence type="ECO:0000256" key="6">
    <source>
        <dbReference type="ARBA" id="ARBA00022692"/>
    </source>
</evidence>
<feature type="transmembrane region" description="Helical" evidence="12">
    <location>
        <begin position="63"/>
        <end position="82"/>
    </location>
</feature>
<keyword evidence="16" id="KW-1185">Reference proteome</keyword>
<dbReference type="PANTHER" id="PTHR30540">
    <property type="entry name" value="OSMOTIC STRESS POTASSIUM TRANSPORTER"/>
    <property type="match status" value="1"/>
</dbReference>
<keyword evidence="7 12" id="KW-0769">Symport</keyword>
<dbReference type="GO" id="GO:0015079">
    <property type="term" value="F:potassium ion transmembrane transporter activity"/>
    <property type="evidence" value="ECO:0007669"/>
    <property type="project" value="UniProtKB-UniRule"/>
</dbReference>
<comment type="catalytic activity">
    <reaction evidence="12">
        <text>K(+)(in) + H(+)(in) = K(+)(out) + H(+)(out)</text>
        <dbReference type="Rhea" id="RHEA:28490"/>
        <dbReference type="ChEBI" id="CHEBI:15378"/>
        <dbReference type="ChEBI" id="CHEBI:29103"/>
    </reaction>
</comment>
<gene>
    <name evidence="12" type="primary">kup</name>
    <name evidence="15" type="ORF">HKW67_12510</name>
</gene>
<evidence type="ECO:0000256" key="12">
    <source>
        <dbReference type="HAMAP-Rule" id="MF_01522"/>
    </source>
</evidence>
<evidence type="ECO:0000313" key="15">
    <source>
        <dbReference type="EMBL" id="QJR38217.1"/>
    </source>
</evidence>
<feature type="transmembrane region" description="Helical" evidence="12">
    <location>
        <begin position="116"/>
        <end position="139"/>
    </location>
</feature>
<dbReference type="Pfam" id="PF22776">
    <property type="entry name" value="K_trans_C"/>
    <property type="match status" value="1"/>
</dbReference>
<dbReference type="EMBL" id="CP053085">
    <property type="protein sequence ID" value="QJR38217.1"/>
    <property type="molecule type" value="Genomic_DNA"/>
</dbReference>
<evidence type="ECO:0000256" key="7">
    <source>
        <dbReference type="ARBA" id="ARBA00022847"/>
    </source>
</evidence>
<organism evidence="15 16">
    <name type="scientific">Gemmatimonas groenlandica</name>
    <dbReference type="NCBI Taxonomy" id="2732249"/>
    <lineage>
        <taxon>Bacteria</taxon>
        <taxon>Pseudomonadati</taxon>
        <taxon>Gemmatimonadota</taxon>
        <taxon>Gemmatimonadia</taxon>
        <taxon>Gemmatimonadales</taxon>
        <taxon>Gemmatimonadaceae</taxon>
        <taxon>Gemmatimonas</taxon>
    </lineage>
</organism>
<dbReference type="Pfam" id="PF02705">
    <property type="entry name" value="K_trans"/>
    <property type="match status" value="1"/>
</dbReference>
<comment type="subcellular location">
    <subcellularLocation>
        <location evidence="12">Cell membrane</location>
        <topology evidence="12">Multi-pass membrane protein</topology>
    </subcellularLocation>
    <subcellularLocation>
        <location evidence="1">Membrane</location>
        <topology evidence="1">Multi-pass membrane protein</topology>
    </subcellularLocation>
</comment>
<feature type="transmembrane region" description="Helical" evidence="12">
    <location>
        <begin position="230"/>
        <end position="250"/>
    </location>
</feature>
<dbReference type="HAMAP" id="MF_01522">
    <property type="entry name" value="Kup"/>
    <property type="match status" value="1"/>
</dbReference>
<evidence type="ECO:0000256" key="4">
    <source>
        <dbReference type="ARBA" id="ARBA00022475"/>
    </source>
</evidence>
<dbReference type="GO" id="GO:0015293">
    <property type="term" value="F:symporter activity"/>
    <property type="evidence" value="ECO:0007669"/>
    <property type="project" value="UniProtKB-UniRule"/>
</dbReference>
<dbReference type="InterPro" id="IPR053952">
    <property type="entry name" value="K_trans_C"/>
</dbReference>
<keyword evidence="6 12" id="KW-0812">Transmembrane</keyword>
<dbReference type="RefSeq" id="WP_171227653.1">
    <property type="nucleotide sequence ID" value="NZ_CP053085.1"/>
</dbReference>
<feature type="transmembrane region" description="Helical" evidence="12">
    <location>
        <begin position="302"/>
        <end position="322"/>
    </location>
</feature>
<evidence type="ECO:0000256" key="11">
    <source>
        <dbReference type="ARBA" id="ARBA00023136"/>
    </source>
</evidence>
<feature type="transmembrane region" description="Helical" evidence="12">
    <location>
        <begin position="262"/>
        <end position="282"/>
    </location>
</feature>
<comment type="similarity">
    <text evidence="2 12">Belongs to the HAK/KUP transporter (TC 2.A.72) family.</text>
</comment>
<dbReference type="KEGG" id="ggr:HKW67_12510"/>
<proteinExistence type="inferred from homology"/>
<evidence type="ECO:0000259" key="13">
    <source>
        <dbReference type="Pfam" id="PF02705"/>
    </source>
</evidence>
<name>A0A6M4IXC5_9BACT</name>
<evidence type="ECO:0000256" key="5">
    <source>
        <dbReference type="ARBA" id="ARBA00022538"/>
    </source>
</evidence>
<dbReference type="InterPro" id="IPR023051">
    <property type="entry name" value="Kup"/>
</dbReference>
<feature type="transmembrane region" description="Helical" evidence="12">
    <location>
        <begin position="414"/>
        <end position="434"/>
    </location>
</feature>
<dbReference type="GO" id="GO:0005886">
    <property type="term" value="C:plasma membrane"/>
    <property type="evidence" value="ECO:0007669"/>
    <property type="project" value="UniProtKB-SubCell"/>
</dbReference>
<feature type="transmembrane region" description="Helical" evidence="12">
    <location>
        <begin position="382"/>
        <end position="402"/>
    </location>
</feature>
<dbReference type="PANTHER" id="PTHR30540:SF79">
    <property type="entry name" value="LOW AFFINITY POTASSIUM TRANSPORT SYSTEM PROTEIN KUP"/>
    <property type="match status" value="1"/>
</dbReference>
<evidence type="ECO:0000256" key="1">
    <source>
        <dbReference type="ARBA" id="ARBA00004141"/>
    </source>
</evidence>
<reference evidence="15 16" key="1">
    <citation type="submission" date="2020-05" db="EMBL/GenBank/DDBJ databases">
        <title>Complete genome sequence of Gemmatimonas greenlandica TET16.</title>
        <authorList>
            <person name="Zeng Y."/>
        </authorList>
    </citation>
    <scope>NUCLEOTIDE SEQUENCE [LARGE SCALE GENOMIC DNA]</scope>
    <source>
        <strain evidence="15 16">TET16</strain>
    </source>
</reference>
<feature type="transmembrane region" description="Helical" evidence="12">
    <location>
        <begin position="359"/>
        <end position="376"/>
    </location>
</feature>
<dbReference type="InterPro" id="IPR003855">
    <property type="entry name" value="K+_transporter"/>
</dbReference>
<evidence type="ECO:0000259" key="14">
    <source>
        <dbReference type="Pfam" id="PF22776"/>
    </source>
</evidence>
<evidence type="ECO:0000256" key="8">
    <source>
        <dbReference type="ARBA" id="ARBA00022958"/>
    </source>
</evidence>
<dbReference type="AlphaFoldDB" id="A0A6M4IXC5"/>
<feature type="transmembrane region" description="Helical" evidence="12">
    <location>
        <begin position="159"/>
        <end position="178"/>
    </location>
</feature>
<keyword evidence="4 12" id="KW-1003">Cell membrane</keyword>
<feature type="domain" description="K+ potassium transporter integral membrane" evidence="13">
    <location>
        <begin position="25"/>
        <end position="479"/>
    </location>
</feature>
<keyword evidence="8 12" id="KW-0630">Potassium</keyword>
<keyword evidence="3 12" id="KW-0813">Transport</keyword>
<evidence type="ECO:0000313" key="16">
    <source>
        <dbReference type="Proteomes" id="UP000500938"/>
    </source>
</evidence>
<evidence type="ECO:0000256" key="9">
    <source>
        <dbReference type="ARBA" id="ARBA00022989"/>
    </source>
</evidence>
<accession>A0A6M4IXC5</accession>
<dbReference type="Proteomes" id="UP000500938">
    <property type="component" value="Chromosome"/>
</dbReference>
<keyword evidence="10 12" id="KW-0406">Ion transport</keyword>
<feature type="domain" description="K+ potassium transporter C-terminal" evidence="14">
    <location>
        <begin position="491"/>
        <end position="643"/>
    </location>
</feature>
<evidence type="ECO:0000256" key="2">
    <source>
        <dbReference type="ARBA" id="ARBA00007019"/>
    </source>
</evidence>
<feature type="transmembrane region" description="Helical" evidence="12">
    <location>
        <begin position="440"/>
        <end position="457"/>
    </location>
</feature>
<protein>
    <recommendedName>
        <fullName evidence="12">Probable potassium transport system protein Kup</fullName>
    </recommendedName>
</protein>
<feature type="transmembrane region" description="Helical" evidence="12">
    <location>
        <begin position="21"/>
        <end position="43"/>
    </location>
</feature>
<dbReference type="InterPro" id="IPR053951">
    <property type="entry name" value="K_trans_N"/>
</dbReference>
<keyword evidence="5 12" id="KW-0633">Potassium transport</keyword>
<keyword evidence="9 12" id="KW-1133">Transmembrane helix</keyword>
<sequence length="644" mass="70497">MFPVQSPLRKEGHHENPTGKRLAILTLTALGVVYGDIGTSPLYALKECFSPIYGIEATRQNVFGILSLIVWALTLVVTVKYVNFILRADNRGEGGTFALLALIFPRRSPDTPSARGRWIVALALFGTALLYGDGIITPAMSVLGAMEGLEIALPSMERYIVPIAVVILAALFAAQRFGTDRVGRAFGPVMLLWFATISLLGIFEVAKDPSILWAVNPIHAVRFMQEHGTLGFLVLGSVVLVVTGGEALYADMGHFGRKPIQTAWLWLVFPSLLLNYFGQGALLLRDPSAAENPFFLLAPKALLIPLLVISTLAAIVASQALISGAFSITRQGIQLGFIPRLEILHTSTTEEGQIYIPEVNYFIAVGCLLVVLVFQNTSNLGAAYGIAVTGTMFITTILFDVVARLRFRWQSWQATSLTTAFLIVDLAFLSANLVKVKHGGWVPLVLGLVLFLLMLTWKRGRALLNTRLAEGALPIGLFLDGVEKSKVHRVPGTAVFMTGSDDGVPPVLLHHLKHNKVLHERVLLVSVKTADVPETSAAERVRVMPLGHGFWRVVASYGFMQTPNVPNVLEVVDQMGIRCKPMETSYFLGRERLIPVPGRPGDTVTLSRWRKVVFAIMARNARSATEFFCIPPNRVVELGTQIEF</sequence>
<keyword evidence="11 12" id="KW-0472">Membrane</keyword>